<evidence type="ECO:0000313" key="2">
    <source>
        <dbReference type="Proteomes" id="UP000299102"/>
    </source>
</evidence>
<dbReference type="AlphaFoldDB" id="A0A4C1YWR6"/>
<comment type="caution">
    <text evidence="1">The sequence shown here is derived from an EMBL/GenBank/DDBJ whole genome shotgun (WGS) entry which is preliminary data.</text>
</comment>
<gene>
    <name evidence="1" type="ORF">EVAR_103525_1</name>
</gene>
<evidence type="ECO:0000313" key="1">
    <source>
        <dbReference type="EMBL" id="GBP79099.1"/>
    </source>
</evidence>
<keyword evidence="2" id="KW-1185">Reference proteome</keyword>
<organism evidence="1 2">
    <name type="scientific">Eumeta variegata</name>
    <name type="common">Bagworm moth</name>
    <name type="synonym">Eumeta japonica</name>
    <dbReference type="NCBI Taxonomy" id="151549"/>
    <lineage>
        <taxon>Eukaryota</taxon>
        <taxon>Metazoa</taxon>
        <taxon>Ecdysozoa</taxon>
        <taxon>Arthropoda</taxon>
        <taxon>Hexapoda</taxon>
        <taxon>Insecta</taxon>
        <taxon>Pterygota</taxon>
        <taxon>Neoptera</taxon>
        <taxon>Endopterygota</taxon>
        <taxon>Lepidoptera</taxon>
        <taxon>Glossata</taxon>
        <taxon>Ditrysia</taxon>
        <taxon>Tineoidea</taxon>
        <taxon>Psychidae</taxon>
        <taxon>Oiketicinae</taxon>
        <taxon>Eumeta</taxon>
    </lineage>
</organism>
<sequence>MFTASGESLRRAWSLSSLECVRLRAFRFSELIHLQAPIEPRVRKSLSSAQLFGLREVTGRAPWSHSATFRH</sequence>
<proteinExistence type="predicted"/>
<name>A0A4C1YWR6_EUMVA</name>
<reference evidence="1 2" key="1">
    <citation type="journal article" date="2019" name="Commun. Biol.">
        <title>The bagworm genome reveals a unique fibroin gene that provides high tensile strength.</title>
        <authorList>
            <person name="Kono N."/>
            <person name="Nakamura H."/>
            <person name="Ohtoshi R."/>
            <person name="Tomita M."/>
            <person name="Numata K."/>
            <person name="Arakawa K."/>
        </authorList>
    </citation>
    <scope>NUCLEOTIDE SEQUENCE [LARGE SCALE GENOMIC DNA]</scope>
</reference>
<protein>
    <submittedName>
        <fullName evidence="1">Uncharacterized protein</fullName>
    </submittedName>
</protein>
<dbReference type="EMBL" id="BGZK01001400">
    <property type="protein sequence ID" value="GBP79099.1"/>
    <property type="molecule type" value="Genomic_DNA"/>
</dbReference>
<dbReference type="Proteomes" id="UP000299102">
    <property type="component" value="Unassembled WGS sequence"/>
</dbReference>
<accession>A0A4C1YWR6</accession>